<organism evidence="1 2">
    <name type="scientific">Methylorubrum aminovorans</name>
    <dbReference type="NCBI Taxonomy" id="269069"/>
    <lineage>
        <taxon>Bacteria</taxon>
        <taxon>Pseudomonadati</taxon>
        <taxon>Pseudomonadota</taxon>
        <taxon>Alphaproteobacteria</taxon>
        <taxon>Hyphomicrobiales</taxon>
        <taxon>Methylobacteriaceae</taxon>
        <taxon>Methylorubrum</taxon>
    </lineage>
</organism>
<dbReference type="Gene3D" id="2.40.30.240">
    <property type="match status" value="1"/>
</dbReference>
<dbReference type="RefSeq" id="WP_238225214.1">
    <property type="nucleotide sequence ID" value="NZ_BAAADH010000077.1"/>
</dbReference>
<evidence type="ECO:0000313" key="2">
    <source>
        <dbReference type="Proteomes" id="UP001055039"/>
    </source>
</evidence>
<evidence type="ECO:0000313" key="1">
    <source>
        <dbReference type="EMBL" id="GJE65778.1"/>
    </source>
</evidence>
<gene>
    <name evidence="1" type="ORF">LNAOJCKE_2991</name>
</gene>
<dbReference type="EMBL" id="BPRC01000010">
    <property type="protein sequence ID" value="GJE65778.1"/>
    <property type="molecule type" value="Genomic_DNA"/>
</dbReference>
<protein>
    <recommendedName>
        <fullName evidence="3">P22 coat-protein 5 family protein</fullName>
    </recommendedName>
</protein>
<dbReference type="Pfam" id="PF11651">
    <property type="entry name" value="P22_CoatProtein"/>
    <property type="match status" value="1"/>
</dbReference>
<reference evidence="1" key="2">
    <citation type="submission" date="2021-08" db="EMBL/GenBank/DDBJ databases">
        <authorList>
            <person name="Tani A."/>
            <person name="Ola A."/>
            <person name="Ogura Y."/>
            <person name="Katsura K."/>
            <person name="Hayashi T."/>
        </authorList>
    </citation>
    <scope>NUCLEOTIDE SEQUENCE</scope>
    <source>
        <strain evidence="1">NBRC 15686</strain>
    </source>
</reference>
<comment type="caution">
    <text evidence="1">The sequence shown here is derived from an EMBL/GenBank/DDBJ whole genome shotgun (WGS) entry which is preliminary data.</text>
</comment>
<accession>A0ABQ4UFK3</accession>
<proteinExistence type="predicted"/>
<dbReference type="InterPro" id="IPR024659">
    <property type="entry name" value="Phage_coat_Gp5"/>
</dbReference>
<reference evidence="1" key="1">
    <citation type="journal article" date="2021" name="Front. Microbiol.">
        <title>Comprehensive Comparative Genomics and Phenotyping of Methylobacterium Species.</title>
        <authorList>
            <person name="Alessa O."/>
            <person name="Ogura Y."/>
            <person name="Fujitani Y."/>
            <person name="Takami H."/>
            <person name="Hayashi T."/>
            <person name="Sahin N."/>
            <person name="Tani A."/>
        </authorList>
    </citation>
    <scope>NUCLEOTIDE SEQUENCE</scope>
    <source>
        <strain evidence="1">NBRC 15686</strain>
    </source>
</reference>
<name>A0ABQ4UFK3_9HYPH</name>
<dbReference type="Proteomes" id="UP001055039">
    <property type="component" value="Unassembled WGS sequence"/>
</dbReference>
<evidence type="ECO:0008006" key="3">
    <source>
        <dbReference type="Google" id="ProtNLM"/>
    </source>
</evidence>
<sequence length="411" mass="43498">MPNSIITPAIVAKEACVILDNALVMANQVHRAHEEDYEKKVNGYKPGATVSIRKPAQFKARRGAQAQTQDVKEGTTAITVDQQVGVDFNFTSSDLTLKIGELSERVIKPALVQIVNAIDTDLMSLYSSVYNWVGTPGNVINTFAKLGAGGQRMDEMAVPGDARSAVLSPADQWALLGTQTGLYMQDAAKDAYRMAKLGRIGDFETFKSQNVPTLTTGARGGAPVVNGNGQAVVYDGAVMNTYTQTLNINGASASVTGAYRAGDVFTIAGVFAVNPVTKKSLPYLQQFVVTADANTDGTGAATLTISPQIIVSGAFQTVSAAPATGAALSFMGVANMNYSQSLAFHKNAFALCMVPMEKPPGAVDVGSANYKGISVRVIPYYDGTNDVSNWRLDVLYGFKAIDPRLATRISG</sequence>
<keyword evidence="2" id="KW-1185">Reference proteome</keyword>